<keyword evidence="3 8" id="KW-1133">Transmembrane helix</keyword>
<organism evidence="10 11">
    <name type="scientific">Trichobilharzia regenti</name>
    <name type="common">Nasal bird schistosome</name>
    <dbReference type="NCBI Taxonomy" id="157069"/>
    <lineage>
        <taxon>Eukaryota</taxon>
        <taxon>Metazoa</taxon>
        <taxon>Spiralia</taxon>
        <taxon>Lophotrochozoa</taxon>
        <taxon>Platyhelminthes</taxon>
        <taxon>Trematoda</taxon>
        <taxon>Digenea</taxon>
        <taxon>Strigeidida</taxon>
        <taxon>Schistosomatoidea</taxon>
        <taxon>Schistosomatidae</taxon>
        <taxon>Trichobilharzia</taxon>
    </lineage>
</organism>
<evidence type="ECO:0000256" key="7">
    <source>
        <dbReference type="ARBA" id="ARBA00023224"/>
    </source>
</evidence>
<feature type="transmembrane region" description="Helical" evidence="8">
    <location>
        <begin position="71"/>
        <end position="93"/>
    </location>
</feature>
<keyword evidence="6" id="KW-0675">Receptor</keyword>
<dbReference type="AlphaFoldDB" id="A0AA85KF06"/>
<dbReference type="GO" id="GO:0004930">
    <property type="term" value="F:G protein-coupled receptor activity"/>
    <property type="evidence" value="ECO:0007669"/>
    <property type="project" value="UniProtKB-KW"/>
</dbReference>
<evidence type="ECO:0000256" key="4">
    <source>
        <dbReference type="ARBA" id="ARBA00023040"/>
    </source>
</evidence>
<protein>
    <recommendedName>
        <fullName evidence="9">G-protein coupled receptors family 1 profile domain-containing protein</fullName>
    </recommendedName>
</protein>
<evidence type="ECO:0000256" key="2">
    <source>
        <dbReference type="ARBA" id="ARBA00022692"/>
    </source>
</evidence>
<proteinExistence type="predicted"/>
<keyword evidence="4" id="KW-0297">G-protein coupled receptor</keyword>
<evidence type="ECO:0000313" key="10">
    <source>
        <dbReference type="Proteomes" id="UP000050795"/>
    </source>
</evidence>
<keyword evidence="5 8" id="KW-0472">Membrane</keyword>
<evidence type="ECO:0000256" key="6">
    <source>
        <dbReference type="ARBA" id="ARBA00023170"/>
    </source>
</evidence>
<dbReference type="PANTHER" id="PTHR24243">
    <property type="entry name" value="G-PROTEIN COUPLED RECEPTOR"/>
    <property type="match status" value="1"/>
</dbReference>
<sequence>MESVEADEESLDYYHYYYDYYFSNTSKTNYPHDSIVWMYAAPILIVIGVTENILSLIILLRKHFKNLPSRFTLMTLAIIDSLVLFFGLIRYWINGVFETHPNEWSELWYGDNGRHRSYSMIPLRSNYRTNSNPENPTTIFSTLKSCQKESTGIANVMSYATKRHLRITKMLLIVTFAFLICNLPFAIIHVIRTADETRRSYSWNKAWLISYLLVYINNCMNFPIYIISQPPFRSELKEMFYRYSKRETMTQHHATSPVIG</sequence>
<evidence type="ECO:0000256" key="1">
    <source>
        <dbReference type="ARBA" id="ARBA00004141"/>
    </source>
</evidence>
<name>A0AA85KF06_TRIRE</name>
<dbReference type="PANTHER" id="PTHR24243:SF208">
    <property type="entry name" value="PYROKININ-1 RECEPTOR"/>
    <property type="match status" value="1"/>
</dbReference>
<dbReference type="CDD" id="cd00637">
    <property type="entry name" value="7tm_classA_rhodopsin-like"/>
    <property type="match status" value="1"/>
</dbReference>
<evidence type="ECO:0000256" key="5">
    <source>
        <dbReference type="ARBA" id="ARBA00023136"/>
    </source>
</evidence>
<evidence type="ECO:0000256" key="3">
    <source>
        <dbReference type="ARBA" id="ARBA00022989"/>
    </source>
</evidence>
<reference evidence="11" key="2">
    <citation type="submission" date="2023-11" db="UniProtKB">
        <authorList>
            <consortium name="WormBaseParasite"/>
        </authorList>
    </citation>
    <scope>IDENTIFICATION</scope>
</reference>
<feature type="transmembrane region" description="Helical" evidence="8">
    <location>
        <begin position="206"/>
        <end position="227"/>
    </location>
</feature>
<evidence type="ECO:0000313" key="11">
    <source>
        <dbReference type="WBParaSite" id="TREG1_73280.1"/>
    </source>
</evidence>
<dbReference type="PROSITE" id="PS50262">
    <property type="entry name" value="G_PROTEIN_RECEP_F1_2"/>
    <property type="match status" value="1"/>
</dbReference>
<dbReference type="PRINTS" id="PR00237">
    <property type="entry name" value="GPCRRHODOPSN"/>
</dbReference>
<comment type="subcellular location">
    <subcellularLocation>
        <location evidence="1">Membrane</location>
        <topology evidence="1">Multi-pass membrane protein</topology>
    </subcellularLocation>
</comment>
<keyword evidence="7" id="KW-0807">Transducer</keyword>
<dbReference type="WBParaSite" id="TREG1_73280.1">
    <property type="protein sequence ID" value="TREG1_73280.1"/>
    <property type="gene ID" value="TREG1_73280"/>
</dbReference>
<keyword evidence="10" id="KW-1185">Reference proteome</keyword>
<feature type="domain" description="G-protein coupled receptors family 1 profile" evidence="9">
    <location>
        <begin position="1"/>
        <end position="225"/>
    </location>
</feature>
<dbReference type="Proteomes" id="UP000050795">
    <property type="component" value="Unassembled WGS sequence"/>
</dbReference>
<accession>A0AA85KF06</accession>
<dbReference type="GO" id="GO:0016020">
    <property type="term" value="C:membrane"/>
    <property type="evidence" value="ECO:0007669"/>
    <property type="project" value="UniProtKB-SubCell"/>
</dbReference>
<feature type="transmembrane region" description="Helical" evidence="8">
    <location>
        <begin position="36"/>
        <end position="59"/>
    </location>
</feature>
<evidence type="ECO:0000256" key="8">
    <source>
        <dbReference type="SAM" id="Phobius"/>
    </source>
</evidence>
<dbReference type="InterPro" id="IPR000276">
    <property type="entry name" value="GPCR_Rhodpsn"/>
</dbReference>
<dbReference type="SUPFAM" id="SSF81321">
    <property type="entry name" value="Family A G protein-coupled receptor-like"/>
    <property type="match status" value="1"/>
</dbReference>
<reference evidence="10" key="1">
    <citation type="submission" date="2022-06" db="EMBL/GenBank/DDBJ databases">
        <authorList>
            <person name="Berger JAMES D."/>
            <person name="Berger JAMES D."/>
        </authorList>
    </citation>
    <scope>NUCLEOTIDE SEQUENCE [LARGE SCALE GENOMIC DNA]</scope>
</reference>
<keyword evidence="2 8" id="KW-0812">Transmembrane</keyword>
<feature type="transmembrane region" description="Helical" evidence="8">
    <location>
        <begin position="170"/>
        <end position="194"/>
    </location>
</feature>
<evidence type="ECO:0000259" key="9">
    <source>
        <dbReference type="PROSITE" id="PS50262"/>
    </source>
</evidence>
<dbReference type="Pfam" id="PF00001">
    <property type="entry name" value="7tm_1"/>
    <property type="match status" value="1"/>
</dbReference>
<dbReference type="Gene3D" id="1.20.1070.10">
    <property type="entry name" value="Rhodopsin 7-helix transmembrane proteins"/>
    <property type="match status" value="2"/>
</dbReference>
<dbReference type="InterPro" id="IPR017452">
    <property type="entry name" value="GPCR_Rhodpsn_7TM"/>
</dbReference>